<dbReference type="Proteomes" id="UP000690515">
    <property type="component" value="Unassembled WGS sequence"/>
</dbReference>
<gene>
    <name evidence="2" type="ORF">KCG35_01010</name>
</gene>
<accession>A0ABS5Z6K4</accession>
<dbReference type="Pfam" id="PF13561">
    <property type="entry name" value="adh_short_C2"/>
    <property type="match status" value="1"/>
</dbReference>
<name>A0ABS5Z6K4_9GAMM</name>
<dbReference type="SUPFAM" id="SSF51735">
    <property type="entry name" value="NAD(P)-binding Rossmann-fold domains"/>
    <property type="match status" value="1"/>
</dbReference>
<dbReference type="PRINTS" id="PR00080">
    <property type="entry name" value="SDRFAMILY"/>
</dbReference>
<evidence type="ECO:0000256" key="1">
    <source>
        <dbReference type="ARBA" id="ARBA00006484"/>
    </source>
</evidence>
<dbReference type="Gene3D" id="3.40.50.720">
    <property type="entry name" value="NAD(P)-binding Rossmann-like Domain"/>
    <property type="match status" value="1"/>
</dbReference>
<comment type="caution">
    <text evidence="2">The sequence shown here is derived from an EMBL/GenBank/DDBJ whole genome shotgun (WGS) entry which is preliminary data.</text>
</comment>
<dbReference type="PANTHER" id="PTHR42879">
    <property type="entry name" value="3-OXOACYL-(ACYL-CARRIER-PROTEIN) REDUCTASE"/>
    <property type="match status" value="1"/>
</dbReference>
<proteinExistence type="inferred from homology"/>
<dbReference type="InterPro" id="IPR050259">
    <property type="entry name" value="SDR"/>
</dbReference>
<dbReference type="CDD" id="cd05233">
    <property type="entry name" value="SDR_c"/>
    <property type="match status" value="1"/>
</dbReference>
<keyword evidence="3" id="KW-1185">Reference proteome</keyword>
<comment type="similarity">
    <text evidence="1">Belongs to the short-chain dehydrogenases/reductases (SDR) family.</text>
</comment>
<evidence type="ECO:0000313" key="3">
    <source>
        <dbReference type="Proteomes" id="UP000690515"/>
    </source>
</evidence>
<sequence>MISLKDKTILLTGASGGIGLATARCLLKAGAKLILHYNSTSENINALQNEYSSNRCKTIQANLANPQEVDHLWQHAVGWQGSIDGIVNNAAFESSITIDSPLQEWRDVWQATLDINIIAVADLCRYAIAHYQQHSGGMIINLASRAAFKGDLPDMMHYAASKGAIVSLTRSVAKAYAKDNIFAFIIAPGWVNTDRIQKKIAKPGNEALLNEVPTGRPAPPEEVANIIAFLLSGLSNHATGATIDINGASYFH</sequence>
<reference evidence="2 3" key="1">
    <citation type="submission" date="2021-04" db="EMBL/GenBank/DDBJ databases">
        <authorList>
            <person name="Pira H."/>
            <person name="Risdian C."/>
            <person name="Wink J."/>
        </authorList>
    </citation>
    <scope>NUCLEOTIDE SEQUENCE [LARGE SCALE GENOMIC DNA]</scope>
    <source>
        <strain evidence="2 3">WH53</strain>
    </source>
</reference>
<dbReference type="InterPro" id="IPR036291">
    <property type="entry name" value="NAD(P)-bd_dom_sf"/>
</dbReference>
<dbReference type="RefSeq" id="WP_215817800.1">
    <property type="nucleotide sequence ID" value="NZ_JAGSOY010000002.1"/>
</dbReference>
<dbReference type="InterPro" id="IPR002347">
    <property type="entry name" value="SDR_fam"/>
</dbReference>
<dbReference type="PANTHER" id="PTHR42879:SF2">
    <property type="entry name" value="3-OXOACYL-[ACYL-CARRIER-PROTEIN] REDUCTASE FABG"/>
    <property type="match status" value="1"/>
</dbReference>
<evidence type="ECO:0000313" key="2">
    <source>
        <dbReference type="EMBL" id="MBU2709630.1"/>
    </source>
</evidence>
<dbReference type="PRINTS" id="PR00081">
    <property type="entry name" value="GDHRDH"/>
</dbReference>
<protein>
    <submittedName>
        <fullName evidence="2">SDR family oxidoreductase</fullName>
    </submittedName>
</protein>
<dbReference type="EMBL" id="JAGSOY010000002">
    <property type="protein sequence ID" value="MBU2709630.1"/>
    <property type="molecule type" value="Genomic_DNA"/>
</dbReference>
<organism evidence="2 3">
    <name type="scientific">Zooshikella harenae</name>
    <dbReference type="NCBI Taxonomy" id="2827238"/>
    <lineage>
        <taxon>Bacteria</taxon>
        <taxon>Pseudomonadati</taxon>
        <taxon>Pseudomonadota</taxon>
        <taxon>Gammaproteobacteria</taxon>
        <taxon>Oceanospirillales</taxon>
        <taxon>Zooshikellaceae</taxon>
        <taxon>Zooshikella</taxon>
    </lineage>
</organism>